<feature type="transmembrane region" description="Helical" evidence="1">
    <location>
        <begin position="12"/>
        <end position="38"/>
    </location>
</feature>
<accession>A0A1S8YQR6</accession>
<dbReference type="Pfam" id="PF11739">
    <property type="entry name" value="YdbH-like"/>
    <property type="match status" value="1"/>
</dbReference>
<evidence type="ECO:0000256" key="1">
    <source>
        <dbReference type="SAM" id="Phobius"/>
    </source>
</evidence>
<dbReference type="STRING" id="1926881.BTJ39_04120"/>
<gene>
    <name evidence="2" type="ORF">BTJ39_04120</name>
</gene>
<sequence>MGRCLKTVGIIFLIIIILLGVLLVSASGWLPAVIAFWLPDRARVELSGRFGWQHGQLQFPALRYWQDNCLLASLDGAALGRNKGRWLLQATSANLDSQCLSKIPAGESSQPGRTLGDWQRLLPDAQLDIGKLTVTPWQDWAGSVHLTLDAQQQQIRYSGDNLQLDARITGRELVIQRLMLPLAGAAQPVTLQGKLLLPDMPDSLPESGELTGRLQVASVPAPLDIMLKWQQQQGELNVVAGGEEKPLLQLPWQADARQIQIDKGQWQWPWAGQPLSGGLTLQVDDWQKGIGQAVLSGRLNVLTSGRGGRGNVVISVGPGKPDWQNSQIPLQITGDSKLTNLQFYSRLPGELRGPILDPVLYFSPGALMRMRGRLLSTLEVDEARWPLAGVRLSSAGISGRLQAILSAHDPNMGEFRLHLDGGARDFWPDKGLWRWRYWGQGHIKPLAAKWDLNGQGSWNDTQIELQSLSTGFDKLSYGAVKVNSPRLTLGEPVRWQRDASHPSFNGNLKLDAKDTQFSYGGLLPDSHLALTLKGRDPAWFLWRGTLQAGDMGPVRVNGRWDGERLRGQAWWPAQSLLVFQPLLSPDLKMRIQDGTLRAQAAFSAAAGQGFQAGGHFVVRDGYARMPDNEIQGVDFSLPFRFKQHQWYFGAKRPVALRIASIKNQFDLKNISADLQGWYPWSRQQPLRLSNVSVELMDGKLSLDSLVMPQQDAANVRLSHISLSKFITALKPKQFALSGYVNGMLPLWLNDRQWLVHNGWIANDGPLTLRLDKDTADAISGNSMATGAAIDWLRYMEISRSWATIDLTNLGWLKMTAQVDGASQFSDRKQRVSLHYTHRENLFQLWRSLRFGDNLQSWVEDNASLPSKKDTSDDK</sequence>
<keyword evidence="1" id="KW-0472">Membrane</keyword>
<name>A0A1S8YQR6_9GAMM</name>
<proteinExistence type="predicted"/>
<keyword evidence="1" id="KW-1133">Transmembrane helix</keyword>
<protein>
    <submittedName>
        <fullName evidence="2">Uncharacterized protein</fullName>
    </submittedName>
</protein>
<evidence type="ECO:0000313" key="2">
    <source>
        <dbReference type="EMBL" id="OON41162.1"/>
    </source>
</evidence>
<dbReference type="InterPro" id="IPR021730">
    <property type="entry name" value="YdbH"/>
</dbReference>
<dbReference type="EMBL" id="MRUL01000002">
    <property type="protein sequence ID" value="OON41162.1"/>
    <property type="molecule type" value="Genomic_DNA"/>
</dbReference>
<reference evidence="2 3" key="1">
    <citation type="submission" date="2016-12" db="EMBL/GenBank/DDBJ databases">
        <title>Izhakiella australiana sp. nov. of genus Izhakiella isolated from Australian desert.</title>
        <authorList>
            <person name="Ji M."/>
        </authorList>
    </citation>
    <scope>NUCLEOTIDE SEQUENCE [LARGE SCALE GENOMIC DNA]</scope>
    <source>
        <strain evidence="2 3">D4N98</strain>
    </source>
</reference>
<evidence type="ECO:0000313" key="3">
    <source>
        <dbReference type="Proteomes" id="UP000190667"/>
    </source>
</evidence>
<dbReference type="Proteomes" id="UP000190667">
    <property type="component" value="Unassembled WGS sequence"/>
</dbReference>
<keyword evidence="3" id="KW-1185">Reference proteome</keyword>
<dbReference type="AlphaFoldDB" id="A0A1S8YQR6"/>
<organism evidence="2 3">
    <name type="scientific">Izhakiella australiensis</name>
    <dbReference type="NCBI Taxonomy" id="1926881"/>
    <lineage>
        <taxon>Bacteria</taxon>
        <taxon>Pseudomonadati</taxon>
        <taxon>Pseudomonadota</taxon>
        <taxon>Gammaproteobacteria</taxon>
        <taxon>Enterobacterales</taxon>
        <taxon>Erwiniaceae</taxon>
        <taxon>Izhakiella</taxon>
    </lineage>
</organism>
<keyword evidence="1" id="KW-0812">Transmembrane</keyword>
<comment type="caution">
    <text evidence="2">The sequence shown here is derived from an EMBL/GenBank/DDBJ whole genome shotgun (WGS) entry which is preliminary data.</text>
</comment>
<dbReference type="NCBIfam" id="NF007971">
    <property type="entry name" value="PRK10695.1"/>
    <property type="match status" value="1"/>
</dbReference>